<dbReference type="Proteomes" id="UP000770661">
    <property type="component" value="Unassembled WGS sequence"/>
</dbReference>
<evidence type="ECO:0000313" key="1">
    <source>
        <dbReference type="EMBL" id="KAG0715383.1"/>
    </source>
</evidence>
<organism evidence="1 2">
    <name type="scientific">Chionoecetes opilio</name>
    <name type="common">Atlantic snow crab</name>
    <name type="synonym">Cancer opilio</name>
    <dbReference type="NCBI Taxonomy" id="41210"/>
    <lineage>
        <taxon>Eukaryota</taxon>
        <taxon>Metazoa</taxon>
        <taxon>Ecdysozoa</taxon>
        <taxon>Arthropoda</taxon>
        <taxon>Crustacea</taxon>
        <taxon>Multicrustacea</taxon>
        <taxon>Malacostraca</taxon>
        <taxon>Eumalacostraca</taxon>
        <taxon>Eucarida</taxon>
        <taxon>Decapoda</taxon>
        <taxon>Pleocyemata</taxon>
        <taxon>Brachyura</taxon>
        <taxon>Eubrachyura</taxon>
        <taxon>Majoidea</taxon>
        <taxon>Majidae</taxon>
        <taxon>Chionoecetes</taxon>
    </lineage>
</organism>
<protein>
    <submittedName>
        <fullName evidence="1">Uncharacterized protein</fullName>
    </submittedName>
</protein>
<accession>A0A8J5C288</accession>
<dbReference type="EMBL" id="JACEEZ010019740">
    <property type="protein sequence ID" value="KAG0715383.1"/>
    <property type="molecule type" value="Genomic_DNA"/>
</dbReference>
<gene>
    <name evidence="1" type="ORF">GWK47_012039</name>
</gene>
<sequence length="213" mass="23011">MWTSPDLISGIGGAQLLAVAKLGSGTGESMAAAVVSALETWGVADQVVGMSFDTTASNTGRRKRGLCLIEHKKGERPAAFRPSSPYPGVVVPCGCSSVFWVFLIARANCSSNASKLMGEHRPRGLRDGNHGGGSGDVLEDVKDEALRWTLQVLQEREDLRDDYREIGQTCHHFPRWCPSVEFDSLLLEQCTRPDGCQKSLLLQDLDVPGPNSA</sequence>
<keyword evidence="2" id="KW-1185">Reference proteome</keyword>
<dbReference type="OrthoDB" id="6344992at2759"/>
<reference evidence="1" key="1">
    <citation type="submission" date="2020-07" db="EMBL/GenBank/DDBJ databases">
        <title>The High-quality genome of the commercially important snow crab, Chionoecetes opilio.</title>
        <authorList>
            <person name="Jeong J.-H."/>
            <person name="Ryu S."/>
        </authorList>
    </citation>
    <scope>NUCLEOTIDE SEQUENCE</scope>
    <source>
        <strain evidence="1">MADBK_172401_WGS</strain>
        <tissue evidence="1">Digestive gland</tissue>
    </source>
</reference>
<name>A0A8J5C288_CHIOP</name>
<comment type="caution">
    <text evidence="1">The sequence shown here is derived from an EMBL/GenBank/DDBJ whole genome shotgun (WGS) entry which is preliminary data.</text>
</comment>
<proteinExistence type="predicted"/>
<dbReference type="AlphaFoldDB" id="A0A8J5C288"/>
<evidence type="ECO:0000313" key="2">
    <source>
        <dbReference type="Proteomes" id="UP000770661"/>
    </source>
</evidence>